<feature type="transmembrane region" description="Helical" evidence="6">
    <location>
        <begin position="6"/>
        <end position="28"/>
    </location>
</feature>
<dbReference type="PANTHER" id="PTHR30086:SF21">
    <property type="entry name" value="TRANSPORT PROTEIN"/>
    <property type="match status" value="1"/>
</dbReference>
<reference evidence="9 10" key="1">
    <citation type="submission" date="2016-10" db="EMBL/GenBank/DDBJ databases">
        <authorList>
            <person name="de Groot N.N."/>
        </authorList>
    </citation>
    <scope>NUCLEOTIDE SEQUENCE [LARGE SCALE GENOMIC DNA]</scope>
    <source>
        <strain evidence="8 9">CGMCC 1.9095</strain>
        <strain evidence="7 10">DSM 22558</strain>
    </source>
</reference>
<dbReference type="STRING" id="653930.SAMN05216589_0026"/>
<dbReference type="EMBL" id="FOUA01000010">
    <property type="protein sequence ID" value="SFM38202.1"/>
    <property type="molecule type" value="Genomic_DNA"/>
</dbReference>
<evidence type="ECO:0000313" key="7">
    <source>
        <dbReference type="EMBL" id="SES36463.1"/>
    </source>
</evidence>
<name>A0A031M7P4_9GAMM</name>
<keyword evidence="3 6" id="KW-0812">Transmembrane</keyword>
<evidence type="ECO:0000256" key="2">
    <source>
        <dbReference type="ARBA" id="ARBA00022475"/>
    </source>
</evidence>
<evidence type="ECO:0000256" key="5">
    <source>
        <dbReference type="ARBA" id="ARBA00023136"/>
    </source>
</evidence>
<dbReference type="GO" id="GO:0015171">
    <property type="term" value="F:amino acid transmembrane transporter activity"/>
    <property type="evidence" value="ECO:0007669"/>
    <property type="project" value="TreeGrafter"/>
</dbReference>
<gene>
    <name evidence="8" type="ORF">SAMN04487855_0025</name>
    <name evidence="7" type="ORF">SAMN05216589_0026</name>
</gene>
<evidence type="ECO:0000256" key="4">
    <source>
        <dbReference type="ARBA" id="ARBA00022989"/>
    </source>
</evidence>
<evidence type="ECO:0000313" key="9">
    <source>
        <dbReference type="Proteomes" id="UP000186599"/>
    </source>
</evidence>
<keyword evidence="5 6" id="KW-0472">Membrane</keyword>
<dbReference type="InterPro" id="IPR001123">
    <property type="entry name" value="LeuE-type"/>
</dbReference>
<keyword evidence="9" id="KW-1185">Reference proteome</keyword>
<feature type="transmembrane region" description="Helical" evidence="6">
    <location>
        <begin position="70"/>
        <end position="88"/>
    </location>
</feature>
<dbReference type="Pfam" id="PF01810">
    <property type="entry name" value="LysE"/>
    <property type="match status" value="1"/>
</dbReference>
<dbReference type="Proteomes" id="UP000186904">
    <property type="component" value="Unassembled WGS sequence"/>
</dbReference>
<evidence type="ECO:0000256" key="1">
    <source>
        <dbReference type="ARBA" id="ARBA00004651"/>
    </source>
</evidence>
<dbReference type="EMBL" id="FOGN01000010">
    <property type="protein sequence ID" value="SES36463.1"/>
    <property type="molecule type" value="Genomic_DNA"/>
</dbReference>
<keyword evidence="2" id="KW-1003">Cell membrane</keyword>
<evidence type="ECO:0000313" key="10">
    <source>
        <dbReference type="Proteomes" id="UP000186904"/>
    </source>
</evidence>
<comment type="subcellular location">
    <subcellularLocation>
        <location evidence="1">Cell membrane</location>
        <topology evidence="1">Multi-pass membrane protein</topology>
    </subcellularLocation>
</comment>
<organism evidence="7 10">
    <name type="scientific">Halopseudomonas bauzanensis</name>
    <dbReference type="NCBI Taxonomy" id="653930"/>
    <lineage>
        <taxon>Bacteria</taxon>
        <taxon>Pseudomonadati</taxon>
        <taxon>Pseudomonadota</taxon>
        <taxon>Gammaproteobacteria</taxon>
        <taxon>Pseudomonadales</taxon>
        <taxon>Pseudomonadaceae</taxon>
        <taxon>Halopseudomonas</taxon>
    </lineage>
</organism>
<dbReference type="OrthoDB" id="581870at2"/>
<dbReference type="PANTHER" id="PTHR30086">
    <property type="entry name" value="ARGININE EXPORTER PROTEIN ARGO"/>
    <property type="match status" value="1"/>
</dbReference>
<accession>A0A031M7P4</accession>
<dbReference type="GO" id="GO:0005886">
    <property type="term" value="C:plasma membrane"/>
    <property type="evidence" value="ECO:0007669"/>
    <property type="project" value="UniProtKB-SubCell"/>
</dbReference>
<feature type="transmembrane region" description="Helical" evidence="6">
    <location>
        <begin position="40"/>
        <end position="64"/>
    </location>
</feature>
<keyword evidence="4 6" id="KW-1133">Transmembrane helix</keyword>
<dbReference type="AlphaFoldDB" id="A0A031M7P4"/>
<evidence type="ECO:0000256" key="3">
    <source>
        <dbReference type="ARBA" id="ARBA00022692"/>
    </source>
</evidence>
<protein>
    <submittedName>
        <fullName evidence="7">Resistance to homoserine/threonine (RhtB) family protein</fullName>
    </submittedName>
</protein>
<dbReference type="PIRSF" id="PIRSF006324">
    <property type="entry name" value="LeuE"/>
    <property type="match status" value="1"/>
</dbReference>
<dbReference type="Proteomes" id="UP000186599">
    <property type="component" value="Unassembled WGS sequence"/>
</dbReference>
<dbReference type="RefSeq" id="WP_036992950.1">
    <property type="nucleotide sequence ID" value="NZ_FOGN01000010.1"/>
</dbReference>
<evidence type="ECO:0000256" key="6">
    <source>
        <dbReference type="SAM" id="Phobius"/>
    </source>
</evidence>
<evidence type="ECO:0000313" key="8">
    <source>
        <dbReference type="EMBL" id="SFM38202.1"/>
    </source>
</evidence>
<sequence length="212" mass="22674">MYLNEFLVVAMIHLLAVISPGPDFAVVIRNSVSAGRKTGLITAAGIGAGIFLHVAYSLLGIGIIVSQSVWLFNALKLLAGAYLLYIGIKALRARPQASSTGEVALATVAMPARKAFVNGFITNGLNPKATLFFLSVFTLVISPQTPLLVQAGYGIYLAAATGLWFCLVALLFSQPRVRSSFARMGHWFDRLMGAVLVALGLHLALSEWLKRA</sequence>
<proteinExistence type="predicted"/>
<feature type="transmembrane region" description="Helical" evidence="6">
    <location>
        <begin position="187"/>
        <end position="205"/>
    </location>
</feature>
<feature type="transmembrane region" description="Helical" evidence="6">
    <location>
        <begin position="155"/>
        <end position="175"/>
    </location>
</feature>